<dbReference type="Proteomes" id="UP000198356">
    <property type="component" value="Unassembled WGS sequence"/>
</dbReference>
<dbReference type="GO" id="GO:0016763">
    <property type="term" value="F:pentosyltransferase activity"/>
    <property type="evidence" value="ECO:0007669"/>
    <property type="project" value="TreeGrafter"/>
</dbReference>
<feature type="transmembrane region" description="Helical" evidence="9">
    <location>
        <begin position="238"/>
        <end position="258"/>
    </location>
</feature>
<dbReference type="Pfam" id="PF13231">
    <property type="entry name" value="PMT_2"/>
    <property type="match status" value="1"/>
</dbReference>
<dbReference type="AlphaFoldDB" id="A0A239IU21"/>
<evidence type="ECO:0000256" key="9">
    <source>
        <dbReference type="SAM" id="Phobius"/>
    </source>
</evidence>
<evidence type="ECO:0000259" key="10">
    <source>
        <dbReference type="Pfam" id="PF13231"/>
    </source>
</evidence>
<reference evidence="11 12" key="1">
    <citation type="submission" date="2017-06" db="EMBL/GenBank/DDBJ databases">
        <authorList>
            <person name="Kim H.J."/>
            <person name="Triplett B.A."/>
        </authorList>
    </citation>
    <scope>NUCLEOTIDE SEQUENCE [LARGE SCALE GENOMIC DNA]</scope>
    <source>
        <strain evidence="11 12">DSM 18704</strain>
    </source>
</reference>
<dbReference type="InterPro" id="IPR050297">
    <property type="entry name" value="LipidA_mod_glycosyltrf_83"/>
</dbReference>
<comment type="subcellular location">
    <subcellularLocation>
        <location evidence="1">Cell membrane</location>
        <topology evidence="1">Multi-pass membrane protein</topology>
    </subcellularLocation>
</comment>
<dbReference type="EMBL" id="FZOU01000003">
    <property type="protein sequence ID" value="SNS96728.1"/>
    <property type="molecule type" value="Genomic_DNA"/>
</dbReference>
<protein>
    <submittedName>
        <fullName evidence="11">Dolichyl-phosphate-mannose-protein mannosyltransferase</fullName>
    </submittedName>
</protein>
<feature type="region of interest" description="Disordered" evidence="8">
    <location>
        <begin position="437"/>
        <end position="457"/>
    </location>
</feature>
<sequence>MRGVPVSQPMRPFAALKTFLLVTDLKVFLLGTVLLAIFLRLAVVAFLIHDAASQAININDFGWESWEMGWTARSIFLGHGFSSPFLPTNTGPTALVPPLYPYFLAGVFKLLGLYTLKSAFAVLGFNSICSALTCLPLYLLTRNALTERAGRIAAFGWAVYPFSIYFSADRVWDYALTALLFSCCLLMAQRLHLRGRLAWAGFGLLYGVAVLSNPSIVSMLPVLLLIALFKVWRVGGAWFTKGLIASLAFIAVCTPWTIRNQRVMHASFFMRDGFWLEFYAGNNGDTHESNSAFAHPASNPAEMVKYEQMGEIAYMASKHDLAVDFVKHHPGFFAVATVRRVVRFWTGFWSFSPSYLKYEPFDLPNVPFCLVLIWALQRGIRRWWRENPGSLVPYLCALILFPLPYYLTHASMDYRQPLEPMIIVLVTVGFFGTGSDRQTEPDQSEFELQNEQEPVLA</sequence>
<dbReference type="PANTHER" id="PTHR33908">
    <property type="entry name" value="MANNOSYLTRANSFERASE YKCB-RELATED"/>
    <property type="match status" value="1"/>
</dbReference>
<keyword evidence="4 11" id="KW-0808">Transferase</keyword>
<feature type="transmembrane region" description="Helical" evidence="9">
    <location>
        <begin position="27"/>
        <end position="48"/>
    </location>
</feature>
<keyword evidence="12" id="KW-1185">Reference proteome</keyword>
<dbReference type="GO" id="GO:0005886">
    <property type="term" value="C:plasma membrane"/>
    <property type="evidence" value="ECO:0007669"/>
    <property type="project" value="UniProtKB-SubCell"/>
</dbReference>
<evidence type="ECO:0000256" key="7">
    <source>
        <dbReference type="ARBA" id="ARBA00023136"/>
    </source>
</evidence>
<dbReference type="GO" id="GO:0009103">
    <property type="term" value="P:lipopolysaccharide biosynthetic process"/>
    <property type="evidence" value="ECO:0007669"/>
    <property type="project" value="UniProtKB-ARBA"/>
</dbReference>
<feature type="transmembrane region" description="Helical" evidence="9">
    <location>
        <begin position="119"/>
        <end position="140"/>
    </location>
</feature>
<evidence type="ECO:0000313" key="11">
    <source>
        <dbReference type="EMBL" id="SNS96728.1"/>
    </source>
</evidence>
<organism evidence="11 12">
    <name type="scientific">Granulicella rosea</name>
    <dbReference type="NCBI Taxonomy" id="474952"/>
    <lineage>
        <taxon>Bacteria</taxon>
        <taxon>Pseudomonadati</taxon>
        <taxon>Acidobacteriota</taxon>
        <taxon>Terriglobia</taxon>
        <taxon>Terriglobales</taxon>
        <taxon>Acidobacteriaceae</taxon>
        <taxon>Granulicella</taxon>
    </lineage>
</organism>
<evidence type="ECO:0000256" key="6">
    <source>
        <dbReference type="ARBA" id="ARBA00022989"/>
    </source>
</evidence>
<feature type="transmembrane region" description="Helical" evidence="9">
    <location>
        <begin position="391"/>
        <end position="408"/>
    </location>
</feature>
<dbReference type="OrthoDB" id="136232at2"/>
<evidence type="ECO:0000256" key="1">
    <source>
        <dbReference type="ARBA" id="ARBA00004651"/>
    </source>
</evidence>
<accession>A0A239IU21</accession>
<evidence type="ECO:0000256" key="4">
    <source>
        <dbReference type="ARBA" id="ARBA00022679"/>
    </source>
</evidence>
<dbReference type="PANTHER" id="PTHR33908:SF11">
    <property type="entry name" value="MEMBRANE PROTEIN"/>
    <property type="match status" value="1"/>
</dbReference>
<dbReference type="InterPro" id="IPR038731">
    <property type="entry name" value="RgtA/B/C-like"/>
</dbReference>
<feature type="transmembrane region" description="Helical" evidence="9">
    <location>
        <begin position="205"/>
        <end position="232"/>
    </location>
</feature>
<keyword evidence="2" id="KW-1003">Cell membrane</keyword>
<evidence type="ECO:0000256" key="3">
    <source>
        <dbReference type="ARBA" id="ARBA00022676"/>
    </source>
</evidence>
<evidence type="ECO:0000256" key="8">
    <source>
        <dbReference type="SAM" id="MobiDB-lite"/>
    </source>
</evidence>
<evidence type="ECO:0000256" key="5">
    <source>
        <dbReference type="ARBA" id="ARBA00022692"/>
    </source>
</evidence>
<name>A0A239IU21_9BACT</name>
<proteinExistence type="predicted"/>
<gene>
    <name evidence="11" type="ORF">SAMN05421770_103265</name>
</gene>
<keyword evidence="7 9" id="KW-0472">Membrane</keyword>
<evidence type="ECO:0000313" key="12">
    <source>
        <dbReference type="Proteomes" id="UP000198356"/>
    </source>
</evidence>
<keyword evidence="3 11" id="KW-0328">Glycosyltransferase</keyword>
<keyword evidence="5 9" id="KW-0812">Transmembrane</keyword>
<feature type="domain" description="Glycosyltransferase RgtA/B/C/D-like" evidence="10">
    <location>
        <begin position="97"/>
        <end position="256"/>
    </location>
</feature>
<keyword evidence="6 9" id="KW-1133">Transmembrane helix</keyword>
<evidence type="ECO:0000256" key="2">
    <source>
        <dbReference type="ARBA" id="ARBA00022475"/>
    </source>
</evidence>